<dbReference type="Gene3D" id="1.50.10.10">
    <property type="match status" value="1"/>
</dbReference>
<accession>A0ABU5Y9Z6</accession>
<dbReference type="Proteomes" id="UP001324270">
    <property type="component" value="Unassembled WGS sequence"/>
</dbReference>
<evidence type="ECO:0000313" key="4">
    <source>
        <dbReference type="Proteomes" id="UP001324270"/>
    </source>
</evidence>
<evidence type="ECO:0000313" key="3">
    <source>
        <dbReference type="EMBL" id="MEB3040757.1"/>
    </source>
</evidence>
<organism evidence="3 4">
    <name type="scientific">Capnocytophaga gingivalis</name>
    <dbReference type="NCBI Taxonomy" id="1017"/>
    <lineage>
        <taxon>Bacteria</taxon>
        <taxon>Pseudomonadati</taxon>
        <taxon>Bacteroidota</taxon>
        <taxon>Flavobacteriia</taxon>
        <taxon>Flavobacteriales</taxon>
        <taxon>Flavobacteriaceae</taxon>
        <taxon>Capnocytophaga</taxon>
    </lineage>
</organism>
<dbReference type="Pfam" id="PF21104">
    <property type="entry name" value="Glyco_hydro_78_N"/>
    <property type="match status" value="1"/>
</dbReference>
<dbReference type="InterPro" id="IPR035396">
    <property type="entry name" value="Bac_rhamnosid6H"/>
</dbReference>
<feature type="domain" description="Alpha-L-rhamnosidase six-hairpin glycosidase" evidence="1">
    <location>
        <begin position="200"/>
        <end position="416"/>
    </location>
</feature>
<dbReference type="PANTHER" id="PTHR34987">
    <property type="entry name" value="C, PUTATIVE (AFU_ORTHOLOGUE AFUA_3G02880)-RELATED"/>
    <property type="match status" value="1"/>
</dbReference>
<sequence>MKQILAISVLSMTTVPAIAQHYYSDAQKADWLKKAQENTPELFYTTIKPEIQVDIVADKQAFQGYKAVNPRKAEGLYSESFKGKSGIVLDLGDHYTGYFTFRVEEFQSDSDAPIRLKFTFAEVPAELRIPFDPYKGTISRAWLQDEVVTIEQLPATIKIPRRLSCRYLQIDILGDSQYAQYHISDMQFVGQTSAKGAPAALTTSDKLLQEIDKVSKKTLKECMQTVFEDGPKRDHRLWIGDLYLQMLADNYTFQNRALAKRCLYILAGLSKDDGYLNHTIFETPVPHPQVVPILLYEYALIYNATLNDYLQETKDTQTALDLWPVAKRQIEKIPSLLDKDGLFDPEKANKQGLWQLVDWQESLDRQVSEQGIYIFALEQTYQLAKTLGKEKEVAHVPALIKKMKKGAMKLYDKQKGVFVSGK</sequence>
<reference evidence="3 4" key="1">
    <citation type="submission" date="2023-12" db="EMBL/GenBank/DDBJ databases">
        <title>Genomic sequences of Capnocytophaga and Parvimonas strains.</title>
        <authorList>
            <person name="Watt R.M."/>
            <person name="Wang M."/>
            <person name="Yang T."/>
            <person name="Tong W.M."/>
        </authorList>
    </citation>
    <scope>NUCLEOTIDE SEQUENCE [LARGE SCALE GENOMIC DNA]</scope>
    <source>
        <strain evidence="3 4">CCUG 13156</strain>
    </source>
</reference>
<keyword evidence="3" id="KW-0378">Hydrolase</keyword>
<dbReference type="SUPFAM" id="SSF48208">
    <property type="entry name" value="Six-hairpin glycosidases"/>
    <property type="match status" value="1"/>
</dbReference>
<dbReference type="GO" id="GO:0016787">
    <property type="term" value="F:hydrolase activity"/>
    <property type="evidence" value="ECO:0007669"/>
    <property type="project" value="UniProtKB-KW"/>
</dbReference>
<dbReference type="InterPro" id="IPR012341">
    <property type="entry name" value="6hp_glycosidase-like_sf"/>
</dbReference>
<evidence type="ECO:0000259" key="1">
    <source>
        <dbReference type="Pfam" id="PF17389"/>
    </source>
</evidence>
<dbReference type="EMBL" id="JAYKBV010000010">
    <property type="protein sequence ID" value="MEB3040757.1"/>
    <property type="molecule type" value="Genomic_DNA"/>
</dbReference>
<dbReference type="Pfam" id="PF17389">
    <property type="entry name" value="Bac_rhamnosid6H"/>
    <property type="match status" value="1"/>
</dbReference>
<dbReference type="InterPro" id="IPR008928">
    <property type="entry name" value="6-hairpin_glycosidase_sf"/>
</dbReference>
<gene>
    <name evidence="3" type="ORF">VJJ49_08650</name>
</gene>
<evidence type="ECO:0000259" key="2">
    <source>
        <dbReference type="Pfam" id="PF21104"/>
    </source>
</evidence>
<dbReference type="InterPro" id="IPR049164">
    <property type="entry name" value="Glyco_hydro_78_N"/>
</dbReference>
<keyword evidence="4" id="KW-1185">Reference proteome</keyword>
<proteinExistence type="predicted"/>
<dbReference type="PANTHER" id="PTHR34987:SF4">
    <property type="entry name" value="ALPHA-L-RHAMNOSIDASE C-TERMINAL DOMAIN-CONTAINING PROTEIN"/>
    <property type="match status" value="1"/>
</dbReference>
<protein>
    <submittedName>
        <fullName evidence="3">Glycoside hydrolase</fullName>
    </submittedName>
</protein>
<name>A0ABU5Y9Z6_9FLAO</name>
<comment type="caution">
    <text evidence="3">The sequence shown here is derived from an EMBL/GenBank/DDBJ whole genome shotgun (WGS) entry which is preliminary data.</text>
</comment>
<feature type="domain" description="Glycosyl hydrolase family 78 alpha-rhamnosidase N-terminal" evidence="2">
    <location>
        <begin position="53"/>
        <end position="188"/>
    </location>
</feature>